<gene>
    <name evidence="2" type="ORF">FNX44_024745</name>
    <name evidence="1" type="ORF">H3147_09085</name>
</gene>
<evidence type="ECO:0000313" key="3">
    <source>
        <dbReference type="Proteomes" id="UP000320857"/>
    </source>
</evidence>
<comment type="caution">
    <text evidence="2">The sequence shown here is derived from an EMBL/GenBank/DDBJ whole genome shotgun (WGS) entry which is preliminary data.</text>
</comment>
<evidence type="ECO:0000313" key="2">
    <source>
        <dbReference type="EMBL" id="MQS05003.1"/>
    </source>
</evidence>
<protein>
    <submittedName>
        <fullName evidence="2">Uncharacterized protein</fullName>
    </submittedName>
</protein>
<proteinExistence type="predicted"/>
<dbReference type="EMBL" id="JABJXA010000038">
    <property type="protein sequence ID" value="MBB1258987.1"/>
    <property type="molecule type" value="Genomic_DNA"/>
</dbReference>
<dbReference type="AlphaFoldDB" id="A0A5P0YXJ0"/>
<reference evidence="2 3" key="1">
    <citation type="submission" date="2019-10" db="EMBL/GenBank/DDBJ databases">
        <title>Streptomyces sp. nov., a novel actinobacterium isolated from alkaline environment.</title>
        <authorList>
            <person name="Golinska P."/>
        </authorList>
    </citation>
    <scope>NUCLEOTIDE SEQUENCE [LARGE SCALE GENOMIC DNA]</scope>
    <source>
        <strain evidence="2 3">OF1</strain>
    </source>
</reference>
<accession>A0A5P0YXJ0</accession>
<dbReference type="Proteomes" id="UP000320857">
    <property type="component" value="Unassembled WGS sequence"/>
</dbReference>
<reference evidence="1" key="3">
    <citation type="journal article" name="Syst. Appl. Microbiol.">
        <title>Streptomyces alkaliterrae sp. nov., isolated from an alkaline soil, and emended descriptions of Streptomyces alkaliphilus, Streptomyces calidiresistens and Streptomyces durbertensis.</title>
        <authorList>
            <person name="Swiecimska M."/>
            <person name="Golinska P."/>
            <person name="Nouioui I."/>
            <person name="Wypij M."/>
            <person name="Rai M."/>
            <person name="Sangal V."/>
            <person name="Goodfellow M."/>
        </authorList>
    </citation>
    <scope>NUCLEOTIDE SEQUENCE</scope>
    <source>
        <strain evidence="1">OF8</strain>
    </source>
</reference>
<name>A0A5P0YXJ0_9ACTN</name>
<organism evidence="2 3">
    <name type="scientific">Streptomyces alkaliterrae</name>
    <dbReference type="NCBI Taxonomy" id="2213162"/>
    <lineage>
        <taxon>Bacteria</taxon>
        <taxon>Bacillati</taxon>
        <taxon>Actinomycetota</taxon>
        <taxon>Actinomycetes</taxon>
        <taxon>Kitasatosporales</taxon>
        <taxon>Streptomycetaceae</taxon>
        <taxon>Streptomyces</taxon>
    </lineage>
</organism>
<evidence type="ECO:0000313" key="1">
    <source>
        <dbReference type="EMBL" id="MBB1258987.1"/>
    </source>
</evidence>
<keyword evidence="3" id="KW-1185">Reference proteome</keyword>
<dbReference type="OrthoDB" id="4331879at2"/>
<evidence type="ECO:0000313" key="4">
    <source>
        <dbReference type="Proteomes" id="UP000517765"/>
    </source>
</evidence>
<dbReference type="Proteomes" id="UP000517765">
    <property type="component" value="Unassembled WGS sequence"/>
</dbReference>
<sequence length="193" mass="20147">MLVGVTVAGCGIRATSVPVDDGPAPSRVACAIEHEQGGDGAPQAGPDGELRIALVCSGRVVDVRRQVPLRQGESAADRLAAARTLLAELRREPGPREQEAGFTTAVPEDLRVFAPDQDDDSSALRLSRHPNELPPFALAQIVCTFAATTIADANRQVLLGGPSSEPGKPLKLYECGTALRTTTEAAETAGVPF</sequence>
<dbReference type="EMBL" id="VJYK02000406">
    <property type="protein sequence ID" value="MQS05003.1"/>
    <property type="molecule type" value="Genomic_DNA"/>
</dbReference>
<reference evidence="4" key="2">
    <citation type="submission" date="2020-05" db="EMBL/GenBank/DDBJ databases">
        <title>Classification of alakaliphilic streptomycetes isolated from an alkaline soil next to Lonar Crater, India and a proposal for the recognition of Streptomyces alkaliterrae sp. nov.</title>
        <authorList>
            <person name="Golinska P."/>
        </authorList>
    </citation>
    <scope>NUCLEOTIDE SEQUENCE [LARGE SCALE GENOMIC DNA]</scope>
    <source>
        <strain evidence="4">OF8</strain>
    </source>
</reference>